<dbReference type="OrthoDB" id="5311681at2759"/>
<dbReference type="InterPro" id="IPR032675">
    <property type="entry name" value="LRR_dom_sf"/>
</dbReference>
<accession>S8AFB1</accession>
<dbReference type="Proteomes" id="UP000015100">
    <property type="component" value="Unassembled WGS sequence"/>
</dbReference>
<feature type="region of interest" description="Disordered" evidence="1">
    <location>
        <begin position="1"/>
        <end position="43"/>
    </location>
</feature>
<dbReference type="AlphaFoldDB" id="S8AFB1"/>
<proteinExistence type="predicted"/>
<protein>
    <submittedName>
        <fullName evidence="2">Uncharacterized protein</fullName>
    </submittedName>
</protein>
<reference evidence="3" key="2">
    <citation type="submission" date="2013-04" db="EMBL/GenBank/DDBJ databases">
        <title>Genomic mechanisms accounting for the adaptation to parasitism in nematode-trapping fungi.</title>
        <authorList>
            <person name="Ahren D.G."/>
        </authorList>
    </citation>
    <scope>NUCLEOTIDE SEQUENCE [LARGE SCALE GENOMIC DNA]</scope>
    <source>
        <strain evidence="3">CBS 200.50</strain>
    </source>
</reference>
<sequence length="603" mass="69076">MQKSSSLGSTTKHMSPDPEHFSESQVHSRSSKRRKTTPSEKEGANGIFPLDVWLLIADSIPSRDTQTLAALSRVSQTLYQIFSPRLYRDVVAAAPSHKSIRGFIEGLQQYLSVTQRQLLHSERRYPGQWYHKGVDEELVPYCSQYVKHLLVGWTNPGEGHLPSLARYIEEFLKNAPNLEAIVWIDCDLPFTIAIGEIVGKLQKLKAFTFNMCATHELASLRQIRNLTYLDIYSHQSYSNPSHSQEVLSASSHTLETLIFEEAMAAEKNQIYLGKLVLHNGKKIVFPNLHTICIKPYQLELDDVQALMNAINFQHLTYFEFSTSEYEEGKFSHEFLFQALLDQTSAYSSARKLSWKTFRFRSQQPIYPSETFLSILSSFDTLTTFVFEEMRHSKGDTEQELTSVEDLLSALEPHKNLTWLSINVPSPHGIRWKVSPLQLSKIQSSFPRLEHLTCVCEQSAQGDFFSILPTFRHLSCFYLPAVSWVNLNSETSITGVIESICKPFLRQLSDGAPLLPKWEYRYKFRMVVLGHSAYVLGSGLQPEPPKSRYQSREVSSEGHRILYKPVRPGEIRNSEFANLSFMKASEWRIRNYDASGDWYQGIKF</sequence>
<organism evidence="2 3">
    <name type="scientific">Dactylellina haptotyla (strain CBS 200.50)</name>
    <name type="common">Nematode-trapping fungus</name>
    <name type="synonym">Monacrosporium haptotylum</name>
    <dbReference type="NCBI Taxonomy" id="1284197"/>
    <lineage>
        <taxon>Eukaryota</taxon>
        <taxon>Fungi</taxon>
        <taxon>Dikarya</taxon>
        <taxon>Ascomycota</taxon>
        <taxon>Pezizomycotina</taxon>
        <taxon>Orbiliomycetes</taxon>
        <taxon>Orbiliales</taxon>
        <taxon>Orbiliaceae</taxon>
        <taxon>Dactylellina</taxon>
    </lineage>
</organism>
<comment type="caution">
    <text evidence="2">The sequence shown here is derived from an EMBL/GenBank/DDBJ whole genome shotgun (WGS) entry which is preliminary data.</text>
</comment>
<name>S8AFB1_DACHA</name>
<evidence type="ECO:0000256" key="1">
    <source>
        <dbReference type="SAM" id="MobiDB-lite"/>
    </source>
</evidence>
<dbReference type="HOGENOM" id="CLU_425101_0_0_1"/>
<dbReference type="SUPFAM" id="SSF52047">
    <property type="entry name" value="RNI-like"/>
    <property type="match status" value="1"/>
</dbReference>
<dbReference type="EMBL" id="AQGS01000206">
    <property type="protein sequence ID" value="EPS41745.1"/>
    <property type="molecule type" value="Genomic_DNA"/>
</dbReference>
<gene>
    <name evidence="2" type="ORF">H072_4339</name>
</gene>
<reference evidence="2 3" key="1">
    <citation type="journal article" date="2013" name="PLoS Genet.">
        <title>Genomic mechanisms accounting for the adaptation to parasitism in nematode-trapping fungi.</title>
        <authorList>
            <person name="Meerupati T."/>
            <person name="Andersson K.M."/>
            <person name="Friman E."/>
            <person name="Kumar D."/>
            <person name="Tunlid A."/>
            <person name="Ahren D."/>
        </authorList>
    </citation>
    <scope>NUCLEOTIDE SEQUENCE [LARGE SCALE GENOMIC DNA]</scope>
    <source>
        <strain evidence="2 3">CBS 200.50</strain>
    </source>
</reference>
<dbReference type="Gene3D" id="3.80.10.10">
    <property type="entry name" value="Ribonuclease Inhibitor"/>
    <property type="match status" value="1"/>
</dbReference>
<dbReference type="OMA" id="EWASQIM"/>
<feature type="compositionally biased region" description="Polar residues" evidence="1">
    <location>
        <begin position="1"/>
        <end position="13"/>
    </location>
</feature>
<keyword evidence="3" id="KW-1185">Reference proteome</keyword>
<dbReference type="eggNOG" id="ENOG502SQK6">
    <property type="taxonomic scope" value="Eukaryota"/>
</dbReference>
<evidence type="ECO:0000313" key="3">
    <source>
        <dbReference type="Proteomes" id="UP000015100"/>
    </source>
</evidence>
<evidence type="ECO:0000313" key="2">
    <source>
        <dbReference type="EMBL" id="EPS41745.1"/>
    </source>
</evidence>
<dbReference type="STRING" id="1284197.S8AFB1"/>